<protein>
    <submittedName>
        <fullName evidence="2">Uncharacterized protein</fullName>
    </submittedName>
</protein>
<keyword evidence="1" id="KW-1133">Transmembrane helix</keyword>
<feature type="transmembrane region" description="Helical" evidence="1">
    <location>
        <begin position="129"/>
        <end position="147"/>
    </location>
</feature>
<evidence type="ECO:0000313" key="2">
    <source>
        <dbReference type="EMBL" id="KAF9447977.1"/>
    </source>
</evidence>
<feature type="transmembrane region" description="Helical" evidence="1">
    <location>
        <begin position="159"/>
        <end position="180"/>
    </location>
</feature>
<feature type="transmembrane region" description="Helical" evidence="1">
    <location>
        <begin position="6"/>
        <end position="31"/>
    </location>
</feature>
<feature type="transmembrane region" description="Helical" evidence="1">
    <location>
        <begin position="85"/>
        <end position="108"/>
    </location>
</feature>
<keyword evidence="1" id="KW-0812">Transmembrane</keyword>
<feature type="transmembrane region" description="Helical" evidence="1">
    <location>
        <begin position="201"/>
        <end position="223"/>
    </location>
</feature>
<organism evidence="2 3">
    <name type="scientific">Macrolepiota fuliginosa MF-IS2</name>
    <dbReference type="NCBI Taxonomy" id="1400762"/>
    <lineage>
        <taxon>Eukaryota</taxon>
        <taxon>Fungi</taxon>
        <taxon>Dikarya</taxon>
        <taxon>Basidiomycota</taxon>
        <taxon>Agaricomycotina</taxon>
        <taxon>Agaricomycetes</taxon>
        <taxon>Agaricomycetidae</taxon>
        <taxon>Agaricales</taxon>
        <taxon>Agaricineae</taxon>
        <taxon>Agaricaceae</taxon>
        <taxon>Macrolepiota</taxon>
    </lineage>
</organism>
<dbReference type="AlphaFoldDB" id="A0A9P5XAW6"/>
<reference evidence="2" key="1">
    <citation type="submission" date="2020-11" db="EMBL/GenBank/DDBJ databases">
        <authorList>
            <consortium name="DOE Joint Genome Institute"/>
            <person name="Ahrendt S."/>
            <person name="Riley R."/>
            <person name="Andreopoulos W."/>
            <person name="Labutti K."/>
            <person name="Pangilinan J."/>
            <person name="Ruiz-Duenas F.J."/>
            <person name="Barrasa J.M."/>
            <person name="Sanchez-Garcia M."/>
            <person name="Camarero S."/>
            <person name="Miyauchi S."/>
            <person name="Serrano A."/>
            <person name="Linde D."/>
            <person name="Babiker R."/>
            <person name="Drula E."/>
            <person name="Ayuso-Fernandez I."/>
            <person name="Pacheco R."/>
            <person name="Padilla G."/>
            <person name="Ferreira P."/>
            <person name="Barriuso J."/>
            <person name="Kellner H."/>
            <person name="Castanera R."/>
            <person name="Alfaro M."/>
            <person name="Ramirez L."/>
            <person name="Pisabarro A.G."/>
            <person name="Kuo A."/>
            <person name="Tritt A."/>
            <person name="Lipzen A."/>
            <person name="He G."/>
            <person name="Yan M."/>
            <person name="Ng V."/>
            <person name="Cullen D."/>
            <person name="Martin F."/>
            <person name="Rosso M.-N."/>
            <person name="Henrissat B."/>
            <person name="Hibbett D."/>
            <person name="Martinez A.T."/>
            <person name="Grigoriev I.V."/>
        </authorList>
    </citation>
    <scope>NUCLEOTIDE SEQUENCE</scope>
    <source>
        <strain evidence="2">MF-IS2</strain>
    </source>
</reference>
<dbReference type="EMBL" id="MU151178">
    <property type="protein sequence ID" value="KAF9447977.1"/>
    <property type="molecule type" value="Genomic_DNA"/>
</dbReference>
<name>A0A9P5XAW6_9AGAR</name>
<comment type="caution">
    <text evidence="2">The sequence shown here is derived from an EMBL/GenBank/DDBJ whole genome shotgun (WGS) entry which is preliminary data.</text>
</comment>
<accession>A0A9P5XAW6</accession>
<gene>
    <name evidence="2" type="ORF">P691DRAFT_670379</name>
</gene>
<keyword evidence="3" id="KW-1185">Reference proteome</keyword>
<dbReference type="Proteomes" id="UP000807342">
    <property type="component" value="Unassembled WGS sequence"/>
</dbReference>
<proteinExistence type="predicted"/>
<evidence type="ECO:0000256" key="1">
    <source>
        <dbReference type="SAM" id="Phobius"/>
    </source>
</evidence>
<dbReference type="OrthoDB" id="3045811at2759"/>
<evidence type="ECO:0000313" key="3">
    <source>
        <dbReference type="Proteomes" id="UP000807342"/>
    </source>
</evidence>
<sequence>MLLSFAIADAAGALFIGAGFTLAIACLVLLSSETGGPPKRRHLLRLYIVVLMIVVIGFFLSIFLFTNTFAIFEPRTDADNTLIMARLSVALDVFLVIVISMTDGLLVWRCYMVHDAVLMGQPSSFWGKISWFIPACLWVVGFVAGVISCTRLEGPPTAILFVLNALTNIYGTAFITIRLLRHRRMARICFGDKTSMARHHGIVGILVESAAINIPIAICTAVGNMGVKSVSLSWSIVYSICTPSQVRQSGFILTPQAEHVLIGIGNPLSHPPSFPRQSNRSA</sequence>
<keyword evidence="1" id="KW-0472">Membrane</keyword>
<feature type="transmembrane region" description="Helical" evidence="1">
    <location>
        <begin position="43"/>
        <end position="65"/>
    </location>
</feature>